<comment type="caution">
    <text evidence="2">The sequence shown here is derived from an EMBL/GenBank/DDBJ whole genome shotgun (WGS) entry which is preliminary data.</text>
</comment>
<dbReference type="Proteomes" id="UP001148838">
    <property type="component" value="Unassembled WGS sequence"/>
</dbReference>
<reference evidence="2 3" key="1">
    <citation type="journal article" date="2022" name="Allergy">
        <title>Genome assembly and annotation of Periplaneta americana reveal a comprehensive cockroach allergen profile.</title>
        <authorList>
            <person name="Wang L."/>
            <person name="Xiong Q."/>
            <person name="Saelim N."/>
            <person name="Wang L."/>
            <person name="Nong W."/>
            <person name="Wan A.T."/>
            <person name="Shi M."/>
            <person name="Liu X."/>
            <person name="Cao Q."/>
            <person name="Hui J.H.L."/>
            <person name="Sookrung N."/>
            <person name="Leung T.F."/>
            <person name="Tungtrongchitr A."/>
            <person name="Tsui S.K.W."/>
        </authorList>
    </citation>
    <scope>NUCLEOTIDE SEQUENCE [LARGE SCALE GENOMIC DNA]</scope>
    <source>
        <strain evidence="2">PWHHKU_190912</strain>
    </source>
</reference>
<evidence type="ECO:0000313" key="3">
    <source>
        <dbReference type="Proteomes" id="UP001148838"/>
    </source>
</evidence>
<evidence type="ECO:0000313" key="2">
    <source>
        <dbReference type="EMBL" id="KAJ4430243.1"/>
    </source>
</evidence>
<keyword evidence="1" id="KW-0812">Transmembrane</keyword>
<feature type="transmembrane region" description="Helical" evidence="1">
    <location>
        <begin position="93"/>
        <end position="114"/>
    </location>
</feature>
<feature type="transmembrane region" description="Helical" evidence="1">
    <location>
        <begin position="48"/>
        <end position="69"/>
    </location>
</feature>
<accession>A0ABQ8S871</accession>
<keyword evidence="1" id="KW-1133">Transmembrane helix</keyword>
<name>A0ABQ8S871_PERAM</name>
<keyword evidence="1" id="KW-0472">Membrane</keyword>
<keyword evidence="3" id="KW-1185">Reference proteome</keyword>
<organism evidence="2 3">
    <name type="scientific">Periplaneta americana</name>
    <name type="common">American cockroach</name>
    <name type="synonym">Blatta americana</name>
    <dbReference type="NCBI Taxonomy" id="6978"/>
    <lineage>
        <taxon>Eukaryota</taxon>
        <taxon>Metazoa</taxon>
        <taxon>Ecdysozoa</taxon>
        <taxon>Arthropoda</taxon>
        <taxon>Hexapoda</taxon>
        <taxon>Insecta</taxon>
        <taxon>Pterygota</taxon>
        <taxon>Neoptera</taxon>
        <taxon>Polyneoptera</taxon>
        <taxon>Dictyoptera</taxon>
        <taxon>Blattodea</taxon>
        <taxon>Blattoidea</taxon>
        <taxon>Blattidae</taxon>
        <taxon>Blattinae</taxon>
        <taxon>Periplaneta</taxon>
    </lineage>
</organism>
<gene>
    <name evidence="2" type="ORF">ANN_22455</name>
</gene>
<evidence type="ECO:0000256" key="1">
    <source>
        <dbReference type="SAM" id="Phobius"/>
    </source>
</evidence>
<proteinExistence type="predicted"/>
<sequence>MCNGYAVPCTGFSAERNMFGTIESSDANFWKTVGGLKHLTSRYRPTTLLLKILAFDSVPSPIIGCYLAYSKTSFQNVSDLYGHQTTFLEPIERTLFCSICVLVLFIVNIGSAFFKFHASFTHITIHGQHFFVSICCQKFCLEELLFGNGKPYRSPYSSVRDCDLCDTIKQNVYENNTRTLQALIRLFYDALSTA</sequence>
<dbReference type="EMBL" id="JAJSOF020000033">
    <property type="protein sequence ID" value="KAJ4430243.1"/>
    <property type="molecule type" value="Genomic_DNA"/>
</dbReference>
<protein>
    <submittedName>
        <fullName evidence="2">Uncharacterized protein</fullName>
    </submittedName>
</protein>